<protein>
    <submittedName>
        <fullName evidence="1">Uncharacterized protein</fullName>
    </submittedName>
</protein>
<proteinExistence type="predicted"/>
<organism evidence="1 2">
    <name type="scientific">Callosobruchus maculatus</name>
    <name type="common">Southern cowpea weevil</name>
    <name type="synonym">Pulse bruchid</name>
    <dbReference type="NCBI Taxonomy" id="64391"/>
    <lineage>
        <taxon>Eukaryota</taxon>
        <taxon>Metazoa</taxon>
        <taxon>Ecdysozoa</taxon>
        <taxon>Arthropoda</taxon>
        <taxon>Hexapoda</taxon>
        <taxon>Insecta</taxon>
        <taxon>Pterygota</taxon>
        <taxon>Neoptera</taxon>
        <taxon>Endopterygota</taxon>
        <taxon>Coleoptera</taxon>
        <taxon>Polyphaga</taxon>
        <taxon>Cucujiformia</taxon>
        <taxon>Chrysomeloidea</taxon>
        <taxon>Chrysomelidae</taxon>
        <taxon>Bruchinae</taxon>
        <taxon>Bruchini</taxon>
        <taxon>Callosobruchus</taxon>
    </lineage>
</organism>
<dbReference type="Proteomes" id="UP000410492">
    <property type="component" value="Unassembled WGS sequence"/>
</dbReference>
<name>A0A653D6F1_CALMS</name>
<reference evidence="1 2" key="1">
    <citation type="submission" date="2019-01" db="EMBL/GenBank/DDBJ databases">
        <authorList>
            <person name="Sayadi A."/>
        </authorList>
    </citation>
    <scope>NUCLEOTIDE SEQUENCE [LARGE SCALE GENOMIC DNA]</scope>
</reference>
<gene>
    <name evidence="1" type="ORF">CALMAC_LOCUS14676</name>
</gene>
<dbReference type="EMBL" id="CAACVG010010309">
    <property type="protein sequence ID" value="VEN55516.1"/>
    <property type="molecule type" value="Genomic_DNA"/>
</dbReference>
<accession>A0A653D6F1</accession>
<dbReference type="AlphaFoldDB" id="A0A653D6F1"/>
<feature type="non-terminal residue" evidence="1">
    <location>
        <position position="96"/>
    </location>
</feature>
<keyword evidence="2" id="KW-1185">Reference proteome</keyword>
<evidence type="ECO:0000313" key="2">
    <source>
        <dbReference type="Proteomes" id="UP000410492"/>
    </source>
</evidence>
<evidence type="ECO:0000313" key="1">
    <source>
        <dbReference type="EMBL" id="VEN55516.1"/>
    </source>
</evidence>
<sequence length="96" mass="11128">MLLNFASSVCAEGWDQRQIFWFKRLAMLERTWMREPVSEIQFEGNVLSHSKVWILICSTRNEAGQNSLRIQHHGDSYEVSSPKTSCFPFSCQTISL</sequence>